<keyword evidence="2" id="KW-0496">Mitochondrion</keyword>
<sequence>MWVNFLFLSLLLFSLLGFFLSGYQFLSVLVVLENLNILILIASGYWDISSNGICFLLFMIIATIEVVLSLVVLSRVWSHTSLIY</sequence>
<name>E1U256_BENHO</name>
<keyword evidence="1" id="KW-0812">Transmembrane</keyword>
<keyword evidence="1" id="KW-0472">Membrane</keyword>
<feature type="transmembrane region" description="Helical" evidence="1">
    <location>
        <begin position="6"/>
        <end position="32"/>
    </location>
</feature>
<protein>
    <submittedName>
        <fullName evidence="2">NADH dehydrogenase subunit 4L</fullName>
    </submittedName>
</protein>
<proteinExistence type="predicted"/>
<dbReference type="EMBL" id="EF055880">
    <property type="protein sequence ID" value="ABK58254.1"/>
    <property type="molecule type" value="Genomic_DNA"/>
</dbReference>
<reference evidence="2" key="1">
    <citation type="submission" date="2006-10" db="EMBL/GenBank/DDBJ databases">
        <title>The complete mitochondrial genome of Benedenia hoshinai (Monogenea: Monopisthocotylea).</title>
        <authorList>
            <person name="Kang S."/>
            <person name="Park J.-K."/>
        </authorList>
    </citation>
    <scope>NUCLEOTIDE SEQUENCE</scope>
</reference>
<dbReference type="AlphaFoldDB" id="E1U256"/>
<geneLocation type="mitochondrion" evidence="2"/>
<accession>E1U256</accession>
<evidence type="ECO:0000313" key="2">
    <source>
        <dbReference type="EMBL" id="ABK58254.1"/>
    </source>
</evidence>
<organism evidence="2">
    <name type="scientific">Benedenia hoshinai</name>
    <name type="common">Flatworm</name>
    <dbReference type="NCBI Taxonomy" id="407255"/>
    <lineage>
        <taxon>Eukaryota</taxon>
        <taxon>Metazoa</taxon>
        <taxon>Spiralia</taxon>
        <taxon>Lophotrochozoa</taxon>
        <taxon>Platyhelminthes</taxon>
        <taxon>Monogenea</taxon>
        <taxon>Monopisthocotylea</taxon>
        <taxon>Capsalidea</taxon>
        <taxon>Capsalidae</taxon>
        <taxon>Benedenia</taxon>
    </lineage>
</organism>
<gene>
    <name evidence="2" type="primary">nad4L</name>
</gene>
<feature type="transmembrane region" description="Helical" evidence="1">
    <location>
        <begin position="53"/>
        <end position="77"/>
    </location>
</feature>
<keyword evidence="1" id="KW-1133">Transmembrane helix</keyword>
<evidence type="ECO:0000256" key="1">
    <source>
        <dbReference type="SAM" id="Phobius"/>
    </source>
</evidence>
<dbReference type="InterPro" id="IPR009356">
    <property type="entry name" value="NAD_DH_su4L"/>
</dbReference>
<dbReference type="Pfam" id="PF06235">
    <property type="entry name" value="NAD4L"/>
    <property type="match status" value="1"/>
</dbReference>